<evidence type="ECO:0000256" key="1">
    <source>
        <dbReference type="SAM" id="Phobius"/>
    </source>
</evidence>
<feature type="transmembrane region" description="Helical" evidence="1">
    <location>
        <begin position="119"/>
        <end position="137"/>
    </location>
</feature>
<dbReference type="EMBL" id="JAJISD010000001">
    <property type="protein sequence ID" value="MCC8428032.1"/>
    <property type="molecule type" value="Genomic_DNA"/>
</dbReference>
<keyword evidence="3" id="KW-1185">Reference proteome</keyword>
<comment type="caution">
    <text evidence="2">The sequence shown here is derived from an EMBL/GenBank/DDBJ whole genome shotgun (WGS) entry which is preliminary data.</text>
</comment>
<reference evidence="2 3" key="1">
    <citation type="submission" date="2021-11" db="EMBL/GenBank/DDBJ databases">
        <authorList>
            <person name="Lee D.-H."/>
            <person name="Kim S.-B."/>
        </authorList>
    </citation>
    <scope>NUCLEOTIDE SEQUENCE [LARGE SCALE GENOMIC DNA]</scope>
    <source>
        <strain evidence="2 3">KCTC 52223</strain>
    </source>
</reference>
<protein>
    <submittedName>
        <fullName evidence="2">Uncharacterized protein</fullName>
    </submittedName>
</protein>
<feature type="transmembrane region" description="Helical" evidence="1">
    <location>
        <begin position="78"/>
        <end position="99"/>
    </location>
</feature>
<organism evidence="2 3">
    <name type="scientific">Reyranella aquatilis</name>
    <dbReference type="NCBI Taxonomy" id="2035356"/>
    <lineage>
        <taxon>Bacteria</taxon>
        <taxon>Pseudomonadati</taxon>
        <taxon>Pseudomonadota</taxon>
        <taxon>Alphaproteobacteria</taxon>
        <taxon>Hyphomicrobiales</taxon>
        <taxon>Reyranellaceae</taxon>
        <taxon>Reyranella</taxon>
    </lineage>
</organism>
<feature type="transmembrane region" description="Helical" evidence="1">
    <location>
        <begin position="41"/>
        <end position="66"/>
    </location>
</feature>
<dbReference type="RefSeq" id="WP_230549235.1">
    <property type="nucleotide sequence ID" value="NZ_JAJISD010000001.1"/>
</dbReference>
<keyword evidence="1" id="KW-0472">Membrane</keyword>
<accession>A0ABS8KPN3</accession>
<dbReference type="Proteomes" id="UP001198862">
    <property type="component" value="Unassembled WGS sequence"/>
</dbReference>
<proteinExistence type="predicted"/>
<name>A0ABS8KPN3_9HYPH</name>
<gene>
    <name evidence="2" type="ORF">LJ725_03575</name>
</gene>
<sequence>MPRRIWQALGWLTAIALASFVPAFAFWSAMGGGVALKALNVTAYLALYTTVVFVFPIVIVAGLPLILLCRRFGWTGPIAAVVVSSLVGATGFFVFGPFFGDAPIRHSLSADMIESVIRAGAYGALGGLAFWATLRFWPKVALKS</sequence>
<keyword evidence="1" id="KW-0812">Transmembrane</keyword>
<evidence type="ECO:0000313" key="2">
    <source>
        <dbReference type="EMBL" id="MCC8428032.1"/>
    </source>
</evidence>
<evidence type="ECO:0000313" key="3">
    <source>
        <dbReference type="Proteomes" id="UP001198862"/>
    </source>
</evidence>
<keyword evidence="1" id="KW-1133">Transmembrane helix</keyword>